<evidence type="ECO:0000256" key="6">
    <source>
        <dbReference type="ARBA" id="ARBA00022989"/>
    </source>
</evidence>
<proteinExistence type="predicted"/>
<dbReference type="GO" id="GO:0009922">
    <property type="term" value="F:fatty acid elongase activity"/>
    <property type="evidence" value="ECO:0007669"/>
    <property type="project" value="InterPro"/>
</dbReference>
<dbReference type="InParanoid" id="A0A1D6ERJ0"/>
<reference evidence="10" key="1">
    <citation type="submission" date="2015-12" db="EMBL/GenBank/DDBJ databases">
        <title>Update maize B73 reference genome by single molecule sequencing technologies.</title>
        <authorList>
            <consortium name="Maize Genome Sequencing Project"/>
            <person name="Ware D."/>
        </authorList>
    </citation>
    <scope>NUCLEOTIDE SEQUENCE [LARGE SCALE GENOMIC DNA]</scope>
    <source>
        <tissue evidence="10">Seedling</tissue>
    </source>
</reference>
<dbReference type="PaxDb" id="4577-GRMZM2G131351_P01"/>
<evidence type="ECO:0000256" key="3">
    <source>
        <dbReference type="ARBA" id="ARBA00022679"/>
    </source>
</evidence>
<evidence type="ECO:0000313" key="10">
    <source>
        <dbReference type="EMBL" id="ONM22354.1"/>
    </source>
</evidence>
<comment type="subcellular location">
    <subcellularLocation>
        <location evidence="1">Membrane</location>
        <topology evidence="1">Multi-pass membrane protein</topology>
    </subcellularLocation>
</comment>
<organism evidence="10">
    <name type="scientific">Zea mays</name>
    <name type="common">Maize</name>
    <dbReference type="NCBI Taxonomy" id="4577"/>
    <lineage>
        <taxon>Eukaryota</taxon>
        <taxon>Viridiplantae</taxon>
        <taxon>Streptophyta</taxon>
        <taxon>Embryophyta</taxon>
        <taxon>Tracheophyta</taxon>
        <taxon>Spermatophyta</taxon>
        <taxon>Magnoliopsida</taxon>
        <taxon>Liliopsida</taxon>
        <taxon>Poales</taxon>
        <taxon>Poaceae</taxon>
        <taxon>PACMAD clade</taxon>
        <taxon>Panicoideae</taxon>
        <taxon>Andropogonodae</taxon>
        <taxon>Andropogoneae</taxon>
        <taxon>Tripsacinae</taxon>
        <taxon>Zea</taxon>
    </lineage>
</organism>
<dbReference type="Pfam" id="PF01151">
    <property type="entry name" value="ELO"/>
    <property type="match status" value="1"/>
</dbReference>
<keyword evidence="4" id="KW-0812">Transmembrane</keyword>
<keyword evidence="7" id="KW-0443">Lipid metabolism</keyword>
<keyword evidence="6" id="KW-1133">Transmembrane helix</keyword>
<evidence type="ECO:0000256" key="4">
    <source>
        <dbReference type="ARBA" id="ARBA00022692"/>
    </source>
</evidence>
<dbReference type="AlphaFoldDB" id="A0A1D6ERJ0"/>
<evidence type="ECO:0000256" key="5">
    <source>
        <dbReference type="ARBA" id="ARBA00022832"/>
    </source>
</evidence>
<evidence type="ECO:0000256" key="8">
    <source>
        <dbReference type="ARBA" id="ARBA00023136"/>
    </source>
</evidence>
<keyword evidence="9" id="KW-0275">Fatty acid biosynthesis</keyword>
<name>A0A1D6ERJ0_MAIZE</name>
<keyword evidence="3" id="KW-0808">Transferase</keyword>
<dbReference type="STRING" id="4577.A0A1D6ERJ0"/>
<sequence>MAAGCALSMVATAPAPRWAWPFCFLPRGATEASGPVFFWAHVFYLSKVYELGDTLLILLARPPRFQISLRPGAVTEEEERLVRALDAEAVEGSERHVGPERGATLLDAVVVEGHDAADERDDGGLEVEGDLHVEVTDAGDREAEKEGRRME</sequence>
<evidence type="ECO:0000256" key="2">
    <source>
        <dbReference type="ARBA" id="ARBA00022516"/>
    </source>
</evidence>
<accession>A0A1D6ERJ0</accession>
<gene>
    <name evidence="10" type="ORF">ZEAMMB73_Zm00001d005916</name>
</gene>
<evidence type="ECO:0000256" key="9">
    <source>
        <dbReference type="ARBA" id="ARBA00023160"/>
    </source>
</evidence>
<keyword evidence="8" id="KW-0472">Membrane</keyword>
<keyword evidence="5" id="KW-0276">Fatty acid metabolism</keyword>
<evidence type="ECO:0000256" key="1">
    <source>
        <dbReference type="ARBA" id="ARBA00004141"/>
    </source>
</evidence>
<evidence type="ECO:0000256" key="7">
    <source>
        <dbReference type="ARBA" id="ARBA00023098"/>
    </source>
</evidence>
<dbReference type="GO" id="GO:0006633">
    <property type="term" value="P:fatty acid biosynthetic process"/>
    <property type="evidence" value="ECO:0007669"/>
    <property type="project" value="UniProtKB-KW"/>
</dbReference>
<dbReference type="GO" id="GO:0016020">
    <property type="term" value="C:membrane"/>
    <property type="evidence" value="ECO:0007669"/>
    <property type="project" value="UniProtKB-SubCell"/>
</dbReference>
<dbReference type="EMBL" id="CM007648">
    <property type="protein sequence ID" value="ONM22354.1"/>
    <property type="molecule type" value="Genomic_DNA"/>
</dbReference>
<keyword evidence="2" id="KW-0444">Lipid biosynthesis</keyword>
<protein>
    <submittedName>
        <fullName evidence="10">Uncharacterized protein</fullName>
    </submittedName>
</protein>
<dbReference type="InterPro" id="IPR002076">
    <property type="entry name" value="ELO_fam"/>
</dbReference>